<dbReference type="EMBL" id="SSNZ01000001">
    <property type="protein sequence ID" value="THF53269.1"/>
    <property type="molecule type" value="Genomic_DNA"/>
</dbReference>
<dbReference type="InterPro" id="IPR005856">
    <property type="entry name" value="Cys_synth"/>
</dbReference>
<dbReference type="FunFam" id="3.40.50.1100:FF:000006">
    <property type="entry name" value="Cysteine synthase"/>
    <property type="match status" value="1"/>
</dbReference>
<evidence type="ECO:0000256" key="9">
    <source>
        <dbReference type="ARBA" id="ARBA00047931"/>
    </source>
</evidence>
<feature type="domain" description="Tryptophan synthase beta chain-like PALP" evidence="12">
    <location>
        <begin position="7"/>
        <end position="288"/>
    </location>
</feature>
<evidence type="ECO:0000256" key="11">
    <source>
        <dbReference type="RuleBase" id="RU003985"/>
    </source>
</evidence>
<reference evidence="13 14" key="1">
    <citation type="submission" date="2019-04" db="EMBL/GenBank/DDBJ databases">
        <title>Flavobacterium sp. nov. isolated from construction timber.</title>
        <authorList>
            <person name="Lin S.-Y."/>
            <person name="Chang C.-T."/>
            <person name="Young C.-C."/>
        </authorList>
    </citation>
    <scope>NUCLEOTIDE SEQUENCE [LARGE SCALE GENOMIC DNA]</scope>
    <source>
        <strain evidence="13 14">CC-CTC003</strain>
    </source>
</reference>
<dbReference type="PANTHER" id="PTHR10314">
    <property type="entry name" value="CYSTATHIONINE BETA-SYNTHASE"/>
    <property type="match status" value="1"/>
</dbReference>
<dbReference type="Proteomes" id="UP000307507">
    <property type="component" value="Unassembled WGS sequence"/>
</dbReference>
<organism evidence="13 14">
    <name type="scientific">Flavobacterium supellecticarium</name>
    <dbReference type="NCBI Taxonomy" id="2565924"/>
    <lineage>
        <taxon>Bacteria</taxon>
        <taxon>Pseudomonadati</taxon>
        <taxon>Bacteroidota</taxon>
        <taxon>Flavobacteriia</taxon>
        <taxon>Flavobacteriales</taxon>
        <taxon>Flavobacteriaceae</taxon>
        <taxon>Flavobacterium</taxon>
    </lineage>
</organism>
<dbReference type="EC" id="2.5.1.47" evidence="4 11"/>
<dbReference type="InterPro" id="IPR001926">
    <property type="entry name" value="TrpB-like_PALP"/>
</dbReference>
<proteinExistence type="inferred from homology"/>
<evidence type="ECO:0000256" key="2">
    <source>
        <dbReference type="ARBA" id="ARBA00004962"/>
    </source>
</evidence>
<dbReference type="Pfam" id="PF00291">
    <property type="entry name" value="PALP"/>
    <property type="match status" value="1"/>
</dbReference>
<dbReference type="OrthoDB" id="9808024at2"/>
<keyword evidence="5 11" id="KW-0028">Amino-acid biosynthesis</keyword>
<evidence type="ECO:0000256" key="7">
    <source>
        <dbReference type="ARBA" id="ARBA00022898"/>
    </source>
</evidence>
<evidence type="ECO:0000256" key="1">
    <source>
        <dbReference type="ARBA" id="ARBA00001933"/>
    </source>
</evidence>
<dbReference type="NCBIfam" id="TIGR01136">
    <property type="entry name" value="cysKM"/>
    <property type="match status" value="1"/>
</dbReference>
<keyword evidence="6 11" id="KW-0808">Transferase</keyword>
<keyword evidence="8 11" id="KW-0198">Cysteine biosynthesis</keyword>
<evidence type="ECO:0000313" key="14">
    <source>
        <dbReference type="Proteomes" id="UP000307507"/>
    </source>
</evidence>
<dbReference type="NCBIfam" id="TIGR01139">
    <property type="entry name" value="cysK"/>
    <property type="match status" value="1"/>
</dbReference>
<feature type="modified residue" description="N6-(pyridoxal phosphate)lysine" evidence="10">
    <location>
        <position position="42"/>
    </location>
</feature>
<evidence type="ECO:0000256" key="6">
    <source>
        <dbReference type="ARBA" id="ARBA00022679"/>
    </source>
</evidence>
<dbReference type="PROSITE" id="PS00901">
    <property type="entry name" value="CYS_SYNTHASE"/>
    <property type="match status" value="1"/>
</dbReference>
<evidence type="ECO:0000256" key="4">
    <source>
        <dbReference type="ARBA" id="ARBA00012681"/>
    </source>
</evidence>
<dbReference type="GO" id="GO:0004124">
    <property type="term" value="F:cysteine synthase activity"/>
    <property type="evidence" value="ECO:0007669"/>
    <property type="project" value="UniProtKB-UniRule"/>
</dbReference>
<accession>A0A4S4A475</accession>
<dbReference type="SUPFAM" id="SSF53686">
    <property type="entry name" value="Tryptophan synthase beta subunit-like PLP-dependent enzymes"/>
    <property type="match status" value="1"/>
</dbReference>
<dbReference type="InterPro" id="IPR005859">
    <property type="entry name" value="CysK"/>
</dbReference>
<comment type="caution">
    <text evidence="13">The sequence shown here is derived from an EMBL/GenBank/DDBJ whole genome shotgun (WGS) entry which is preliminary data.</text>
</comment>
<evidence type="ECO:0000256" key="3">
    <source>
        <dbReference type="ARBA" id="ARBA00007103"/>
    </source>
</evidence>
<evidence type="ECO:0000259" key="12">
    <source>
        <dbReference type="Pfam" id="PF00291"/>
    </source>
</evidence>
<dbReference type="GO" id="GO:0006535">
    <property type="term" value="P:cysteine biosynthetic process from serine"/>
    <property type="evidence" value="ECO:0007669"/>
    <property type="project" value="UniProtKB-UniRule"/>
</dbReference>
<comment type="similarity">
    <text evidence="3 11">Belongs to the cysteine synthase/cystathionine beta-synthase family.</text>
</comment>
<comment type="cofactor">
    <cofactor evidence="1 10 11">
        <name>pyridoxal 5'-phosphate</name>
        <dbReference type="ChEBI" id="CHEBI:597326"/>
    </cofactor>
</comment>
<dbReference type="CDD" id="cd01561">
    <property type="entry name" value="CBS_like"/>
    <property type="match status" value="1"/>
</dbReference>
<evidence type="ECO:0000256" key="8">
    <source>
        <dbReference type="ARBA" id="ARBA00023192"/>
    </source>
</evidence>
<keyword evidence="14" id="KW-1185">Reference proteome</keyword>
<dbReference type="RefSeq" id="WP_136401792.1">
    <property type="nucleotide sequence ID" value="NZ_SSNZ01000001.1"/>
</dbReference>
<evidence type="ECO:0000256" key="5">
    <source>
        <dbReference type="ARBA" id="ARBA00022605"/>
    </source>
</evidence>
<dbReference type="InterPro" id="IPR050214">
    <property type="entry name" value="Cys_Synth/Cystath_Beta-Synth"/>
</dbReference>
<dbReference type="Gene3D" id="3.40.50.1100">
    <property type="match status" value="2"/>
</dbReference>
<dbReference type="InterPro" id="IPR001216">
    <property type="entry name" value="P-phosphate_BS"/>
</dbReference>
<comment type="catalytic activity">
    <reaction evidence="9 11">
        <text>O-acetyl-L-serine + hydrogen sulfide = L-cysteine + acetate</text>
        <dbReference type="Rhea" id="RHEA:14829"/>
        <dbReference type="ChEBI" id="CHEBI:29919"/>
        <dbReference type="ChEBI" id="CHEBI:30089"/>
        <dbReference type="ChEBI" id="CHEBI:35235"/>
        <dbReference type="ChEBI" id="CHEBI:58340"/>
        <dbReference type="EC" id="2.5.1.47"/>
    </reaction>
</comment>
<evidence type="ECO:0000313" key="13">
    <source>
        <dbReference type="EMBL" id="THF53269.1"/>
    </source>
</evidence>
<name>A0A4S4A475_9FLAO</name>
<dbReference type="AlphaFoldDB" id="A0A4S4A475"/>
<dbReference type="InterPro" id="IPR036052">
    <property type="entry name" value="TrpB-like_PALP_sf"/>
</dbReference>
<protein>
    <recommendedName>
        <fullName evidence="4 11">Cysteine synthase</fullName>
        <ecNumber evidence="4 11">2.5.1.47</ecNumber>
    </recommendedName>
</protein>
<evidence type="ECO:0000256" key="10">
    <source>
        <dbReference type="PIRSR" id="PIRSR605856-51"/>
    </source>
</evidence>
<comment type="pathway">
    <text evidence="2">Amino-acid biosynthesis; L-cysteine biosynthesis; L-cysteine from L-serine: step 2/2.</text>
</comment>
<sequence length="303" mass="32607">MKANTILETIGNTPVVRLQKLFGDSKKVWIKLEKNNPGNSIKDRIALAMIEDAEQKGILKPGSVIIEPTSGNTGIGLALVGAVKGYRVILVMPESMSVERRKLMEIYGAEFELTPREKGMKGAIEKANELVTQIPNAWSPQQFDNPANVAIHEKTTAQELLQDFPEGIDYLITGVGTGGHITGVAKVLKARFPKLKVIAVEPELSPVLSGGEPGPHPLQGIGAGFVPSVLQPELLDEIIQVGKDEAFDYARMVAKEEGILVGISTGASLAAVARKIPQIPDGATIVTFNYDTGERYLSIEGLY</sequence>
<keyword evidence="7 10" id="KW-0663">Pyridoxal phosphate</keyword>
<gene>
    <name evidence="13" type="primary">cysK</name>
    <name evidence="13" type="ORF">E6C50_03455</name>
</gene>